<dbReference type="NCBIfam" id="TIGR03026">
    <property type="entry name" value="NDP-sugDHase"/>
    <property type="match status" value="1"/>
</dbReference>
<name>X1QLW5_9ZZZZ</name>
<dbReference type="PIRSF" id="PIRSF500134">
    <property type="entry name" value="UDPglc_DH_bac"/>
    <property type="match status" value="1"/>
</dbReference>
<dbReference type="InterPro" id="IPR014026">
    <property type="entry name" value="UDP-Glc/GDP-Man_DH_dimer"/>
</dbReference>
<feature type="domain" description="UDP-glucose/GDP-mannose dehydrogenase N-terminal" evidence="6">
    <location>
        <begin position="1"/>
        <end position="156"/>
    </location>
</feature>
<comment type="pathway">
    <text evidence="1">Nucleotide-sugar biosynthesis; UDP-alpha-D-glucuronate biosynthesis; UDP-alpha-D-glucuronate from UDP-alpha-D-glucose: step 1/1.</text>
</comment>
<gene>
    <name evidence="7" type="ORF">S06H3_45024</name>
</gene>
<feature type="non-terminal residue" evidence="7">
    <location>
        <position position="260"/>
    </location>
</feature>
<protein>
    <recommendedName>
        <fullName evidence="3">UDP-glucose 6-dehydrogenase</fullName>
        <ecNumber evidence="3">1.1.1.22</ecNumber>
    </recommendedName>
</protein>
<comment type="caution">
    <text evidence="7">The sequence shown here is derived from an EMBL/GenBank/DDBJ whole genome shotgun (WGS) entry which is preliminary data.</text>
</comment>
<dbReference type="EC" id="1.1.1.22" evidence="3"/>
<evidence type="ECO:0000313" key="7">
    <source>
        <dbReference type="EMBL" id="GAI44274.1"/>
    </source>
</evidence>
<dbReference type="GO" id="GO:0006065">
    <property type="term" value="P:UDP-glucuronate biosynthetic process"/>
    <property type="evidence" value="ECO:0007669"/>
    <property type="project" value="UniProtKB-UniPathway"/>
</dbReference>
<dbReference type="InterPro" id="IPR036291">
    <property type="entry name" value="NAD(P)-bd_dom_sf"/>
</dbReference>
<accession>X1QLW5</accession>
<dbReference type="Pfam" id="PF00984">
    <property type="entry name" value="UDPG_MGDP_dh"/>
    <property type="match status" value="1"/>
</dbReference>
<evidence type="ECO:0000259" key="5">
    <source>
        <dbReference type="Pfam" id="PF00984"/>
    </source>
</evidence>
<dbReference type="UniPathway" id="UPA00038">
    <property type="reaction ID" value="UER00491"/>
</dbReference>
<dbReference type="InterPro" id="IPR001732">
    <property type="entry name" value="UDP-Glc/GDP-Man_DH_N"/>
</dbReference>
<dbReference type="Pfam" id="PF03721">
    <property type="entry name" value="UDPG_MGDP_dh_N"/>
    <property type="match status" value="1"/>
</dbReference>
<dbReference type="InterPro" id="IPR017476">
    <property type="entry name" value="UDP-Glc/GDP-Man"/>
</dbReference>
<evidence type="ECO:0000256" key="4">
    <source>
        <dbReference type="ARBA" id="ARBA00047473"/>
    </source>
</evidence>
<dbReference type="AlphaFoldDB" id="X1QLW5"/>
<proteinExistence type="inferred from homology"/>
<feature type="domain" description="UDP-glucose/GDP-mannose dehydrogenase dimerisation" evidence="5">
    <location>
        <begin position="178"/>
        <end position="258"/>
    </location>
</feature>
<dbReference type="InterPro" id="IPR028357">
    <property type="entry name" value="UDPglc_DH_bac"/>
</dbReference>
<comment type="similarity">
    <text evidence="2">Belongs to the UDP-glucose/GDP-mannose dehydrogenase family.</text>
</comment>
<evidence type="ECO:0000259" key="6">
    <source>
        <dbReference type="Pfam" id="PF03721"/>
    </source>
</evidence>
<comment type="catalytic activity">
    <reaction evidence="4">
        <text>UDP-alpha-D-glucose + 2 NAD(+) + H2O = UDP-alpha-D-glucuronate + 2 NADH + 3 H(+)</text>
        <dbReference type="Rhea" id="RHEA:23596"/>
        <dbReference type="ChEBI" id="CHEBI:15377"/>
        <dbReference type="ChEBI" id="CHEBI:15378"/>
        <dbReference type="ChEBI" id="CHEBI:57540"/>
        <dbReference type="ChEBI" id="CHEBI:57945"/>
        <dbReference type="ChEBI" id="CHEBI:58052"/>
        <dbReference type="ChEBI" id="CHEBI:58885"/>
        <dbReference type="EC" id="1.1.1.22"/>
    </reaction>
</comment>
<dbReference type="InterPro" id="IPR008927">
    <property type="entry name" value="6-PGluconate_DH-like_C_sf"/>
</dbReference>
<evidence type="ECO:0000256" key="3">
    <source>
        <dbReference type="ARBA" id="ARBA00012954"/>
    </source>
</evidence>
<dbReference type="GO" id="GO:0000271">
    <property type="term" value="P:polysaccharide biosynthetic process"/>
    <property type="evidence" value="ECO:0007669"/>
    <property type="project" value="InterPro"/>
</dbReference>
<dbReference type="Gene3D" id="3.40.50.720">
    <property type="entry name" value="NAD(P)-binding Rossmann-like Domain"/>
    <property type="match status" value="2"/>
</dbReference>
<dbReference type="PANTHER" id="PTHR43750:SF1">
    <property type="entry name" value="GDP-MANNOSE 6-DEHYDROGENASE"/>
    <property type="match status" value="1"/>
</dbReference>
<sequence>DIKKEKVDAIKQGISPIVEPGLEEVIEKSIKTGNLYAIQDLKKAIEDSELSFVAVGTPSRDNGALDLTSVKRVLTEIGEALRSTKEFHTVVVRSTILPGTMETVVIPTLEKTSKKRVGKDFAAVFNPEFLREGSALNDFYNPPFIIIGEDDKQGGALEKLWKSMPINASIYRVKLKLAEMLKYTNNAFHGLKVVFANEIGSICKDLGVDSHKLMELFVQDTKLNISPHYLKPGFAFGGSCLPKDIKALTYLAKALDIEVS</sequence>
<dbReference type="GO" id="GO:0051287">
    <property type="term" value="F:NAD binding"/>
    <property type="evidence" value="ECO:0007669"/>
    <property type="project" value="InterPro"/>
</dbReference>
<dbReference type="GO" id="GO:0003979">
    <property type="term" value="F:UDP-glucose 6-dehydrogenase activity"/>
    <property type="evidence" value="ECO:0007669"/>
    <property type="project" value="UniProtKB-EC"/>
</dbReference>
<organism evidence="7">
    <name type="scientific">marine sediment metagenome</name>
    <dbReference type="NCBI Taxonomy" id="412755"/>
    <lineage>
        <taxon>unclassified sequences</taxon>
        <taxon>metagenomes</taxon>
        <taxon>ecological metagenomes</taxon>
    </lineage>
</organism>
<evidence type="ECO:0000256" key="2">
    <source>
        <dbReference type="ARBA" id="ARBA00006601"/>
    </source>
</evidence>
<feature type="non-terminal residue" evidence="7">
    <location>
        <position position="1"/>
    </location>
</feature>
<dbReference type="SUPFAM" id="SSF51735">
    <property type="entry name" value="NAD(P)-binding Rossmann-fold domains"/>
    <property type="match status" value="1"/>
</dbReference>
<dbReference type="EMBL" id="BARV01028064">
    <property type="protein sequence ID" value="GAI44274.1"/>
    <property type="molecule type" value="Genomic_DNA"/>
</dbReference>
<dbReference type="Gene3D" id="1.20.5.170">
    <property type="match status" value="1"/>
</dbReference>
<dbReference type="PIRSF" id="PIRSF000124">
    <property type="entry name" value="UDPglc_GDPman_dh"/>
    <property type="match status" value="1"/>
</dbReference>
<dbReference type="SUPFAM" id="SSF48179">
    <property type="entry name" value="6-phosphogluconate dehydrogenase C-terminal domain-like"/>
    <property type="match status" value="1"/>
</dbReference>
<reference evidence="7" key="1">
    <citation type="journal article" date="2014" name="Front. Microbiol.">
        <title>High frequency of phylogenetically diverse reductive dehalogenase-homologous genes in deep subseafloor sedimentary metagenomes.</title>
        <authorList>
            <person name="Kawai M."/>
            <person name="Futagami T."/>
            <person name="Toyoda A."/>
            <person name="Takaki Y."/>
            <person name="Nishi S."/>
            <person name="Hori S."/>
            <person name="Arai W."/>
            <person name="Tsubouchi T."/>
            <person name="Morono Y."/>
            <person name="Uchiyama I."/>
            <person name="Ito T."/>
            <person name="Fujiyama A."/>
            <person name="Inagaki F."/>
            <person name="Takami H."/>
        </authorList>
    </citation>
    <scope>NUCLEOTIDE SEQUENCE</scope>
    <source>
        <strain evidence="7">Expedition CK06-06</strain>
    </source>
</reference>
<evidence type="ECO:0000256" key="1">
    <source>
        <dbReference type="ARBA" id="ARBA00004701"/>
    </source>
</evidence>
<dbReference type="PANTHER" id="PTHR43750">
    <property type="entry name" value="UDP-GLUCOSE 6-DEHYDROGENASE TUAD"/>
    <property type="match status" value="1"/>
</dbReference>